<feature type="domain" description="Gfo/Idh/MocA-like oxidoreductase N-terminal" evidence="3">
    <location>
        <begin position="4"/>
        <end position="122"/>
    </location>
</feature>
<dbReference type="GO" id="GO:0000166">
    <property type="term" value="F:nucleotide binding"/>
    <property type="evidence" value="ECO:0007669"/>
    <property type="project" value="InterPro"/>
</dbReference>
<dbReference type="InterPro" id="IPR000683">
    <property type="entry name" value="Gfo/Idh/MocA-like_OxRdtase_N"/>
</dbReference>
<evidence type="ECO:0000313" key="6">
    <source>
        <dbReference type="Proteomes" id="UP000182110"/>
    </source>
</evidence>
<feature type="domain" description="GFO/IDH/MocA-like oxidoreductase" evidence="4">
    <location>
        <begin position="130"/>
        <end position="250"/>
    </location>
</feature>
<evidence type="ECO:0000313" key="5">
    <source>
        <dbReference type="EMBL" id="CEG31265.1"/>
    </source>
</evidence>
<organism evidence="5 6">
    <name type="scientific">Peribacillus simplex</name>
    <dbReference type="NCBI Taxonomy" id="1478"/>
    <lineage>
        <taxon>Bacteria</taxon>
        <taxon>Bacillati</taxon>
        <taxon>Bacillota</taxon>
        <taxon>Bacilli</taxon>
        <taxon>Bacillales</taxon>
        <taxon>Bacillaceae</taxon>
        <taxon>Peribacillus</taxon>
    </lineage>
</organism>
<dbReference type="EMBL" id="CCXW01000001">
    <property type="protein sequence ID" value="CEG31265.1"/>
    <property type="molecule type" value="Genomic_DNA"/>
</dbReference>
<dbReference type="PANTHER" id="PTHR42840:SF3">
    <property type="entry name" value="BINDING ROSSMANN FOLD OXIDOREDUCTASE, PUTATIVE (AFU_ORTHOLOGUE AFUA_2G10240)-RELATED"/>
    <property type="match status" value="1"/>
</dbReference>
<gene>
    <name evidence="5" type="primary">iolG</name>
    <name evidence="5" type="ORF">BN1180_01406</name>
</gene>
<dbReference type="RefSeq" id="WP_048687368.1">
    <property type="nucleotide sequence ID" value="NZ_CCXW01000001.1"/>
</dbReference>
<evidence type="ECO:0000256" key="2">
    <source>
        <dbReference type="ARBA" id="ARBA00023002"/>
    </source>
</evidence>
<dbReference type="InterPro" id="IPR030827">
    <property type="entry name" value="Myo_inos_IolG"/>
</dbReference>
<dbReference type="InterPro" id="IPR036291">
    <property type="entry name" value="NAD(P)-bd_dom_sf"/>
</dbReference>
<accession>A0AAN2PGW6</accession>
<reference evidence="5 6" key="1">
    <citation type="journal article" date="2014" name="Genome Announc.">
        <title>Genome Sequence of Bacillus simplex Strain P558, Isolated from a Human Fecal Sample.</title>
        <authorList>
            <person name="Croce O."/>
            <person name="Hugon P."/>
            <person name="Lagier J.C."/>
            <person name="Bibi F."/>
            <person name="Robert C."/>
            <person name="Azhar E.I."/>
            <person name="Raoult D."/>
            <person name="Fournier P.E."/>
        </authorList>
    </citation>
    <scope>NUCLEOTIDE SEQUENCE [LARGE SCALE GENOMIC DNA]</scope>
    <source>
        <strain evidence="5 6">P558</strain>
    </source>
</reference>
<evidence type="ECO:0000259" key="4">
    <source>
        <dbReference type="Pfam" id="PF22725"/>
    </source>
</evidence>
<dbReference type="GO" id="GO:0016491">
    <property type="term" value="F:oxidoreductase activity"/>
    <property type="evidence" value="ECO:0007669"/>
    <property type="project" value="UniProtKB-KW"/>
</dbReference>
<keyword evidence="2" id="KW-0560">Oxidoreductase</keyword>
<dbReference type="SUPFAM" id="SSF55347">
    <property type="entry name" value="Glyceraldehyde-3-phosphate dehydrogenase-like, C-terminal domain"/>
    <property type="match status" value="1"/>
</dbReference>
<dbReference type="Gene3D" id="3.30.360.10">
    <property type="entry name" value="Dihydrodipicolinate Reductase, domain 2"/>
    <property type="match status" value="1"/>
</dbReference>
<dbReference type="NCBIfam" id="TIGR04380">
    <property type="entry name" value="myo_inos_iolG"/>
    <property type="match status" value="1"/>
</dbReference>
<proteinExistence type="inferred from homology"/>
<dbReference type="PANTHER" id="PTHR42840">
    <property type="entry name" value="NAD(P)-BINDING ROSSMANN-FOLD SUPERFAMILY PROTEIN-RELATED"/>
    <property type="match status" value="1"/>
</dbReference>
<dbReference type="SUPFAM" id="SSF51735">
    <property type="entry name" value="NAD(P)-binding Rossmann-fold domains"/>
    <property type="match status" value="1"/>
</dbReference>
<comment type="caution">
    <text evidence="5">The sequence shown here is derived from an EMBL/GenBank/DDBJ whole genome shotgun (WGS) entry which is preliminary data.</text>
</comment>
<dbReference type="Gene3D" id="3.40.50.720">
    <property type="entry name" value="NAD(P)-binding Rossmann-like Domain"/>
    <property type="match status" value="1"/>
</dbReference>
<protein>
    <submittedName>
        <fullName evidence="5">Myo-inositol 2-dehydrogenase</fullName>
    </submittedName>
</protein>
<sequence>MTLTVGIIGAGRIGRLHVDNLKGLQQIRIKGVSDVAAKHLEPWAMEKRIEVFTIDYHELLNDPEIQAVFICSPTNTHAAIIKEAAEAGKHIFCEKPVSFSVEETEEALNAVKKAGVKLQVGFNRRFDPSFRKVSKLVQEGEIGLPHILRITSRDPQPPSADYIKDSGGLFMDMTIHDFDMARYVMGSEVVEVFAYGAVLVDSAIGEAGDIDTAVITMKFANGALGVIDNSRRAVYGYDQRLEIFGDKGSAQVNNNRATTVEISTNDHVKKEKPLHFFLERYSQAYMDEVTEFASACLENHEVSCNGFDGLQAERIARAAKRSLETRMPVSLKQAEQPGTHVIR</sequence>
<comment type="similarity">
    <text evidence="1">Belongs to the Gfo/Idh/MocA family.</text>
</comment>
<keyword evidence="6" id="KW-1185">Reference proteome</keyword>
<evidence type="ECO:0000259" key="3">
    <source>
        <dbReference type="Pfam" id="PF01408"/>
    </source>
</evidence>
<dbReference type="Pfam" id="PF22725">
    <property type="entry name" value="GFO_IDH_MocA_C3"/>
    <property type="match status" value="1"/>
</dbReference>
<dbReference type="FunFam" id="3.30.360.10:FF:000023">
    <property type="entry name" value="Inositol 2-dehydrogenase"/>
    <property type="match status" value="1"/>
</dbReference>
<dbReference type="Proteomes" id="UP000182110">
    <property type="component" value="Unassembled WGS sequence"/>
</dbReference>
<dbReference type="AlphaFoldDB" id="A0AAN2PGW6"/>
<dbReference type="InterPro" id="IPR055170">
    <property type="entry name" value="GFO_IDH_MocA-like_dom"/>
</dbReference>
<name>A0AAN2PGW6_9BACI</name>
<dbReference type="Pfam" id="PF01408">
    <property type="entry name" value="GFO_IDH_MocA"/>
    <property type="match status" value="1"/>
</dbReference>
<evidence type="ECO:0000256" key="1">
    <source>
        <dbReference type="ARBA" id="ARBA00010928"/>
    </source>
</evidence>